<evidence type="ECO:0000313" key="2">
    <source>
        <dbReference type="EMBL" id="KAJ9550932.1"/>
    </source>
</evidence>
<sequence length="114" mass="13079">MWTVRELREKASLGEGDEHWDWVLKSVGCYTISSLRPALDDMCLRLGGLTTMWNKIVPVKVKIHTWWVTTDRFPTKGVPLEKERCPLCNGGPETTLHVFVDCVKLKEVRRVVNA</sequence>
<protein>
    <recommendedName>
        <fullName evidence="1">Reverse transcriptase zinc-binding domain-containing protein</fullName>
    </recommendedName>
</protein>
<keyword evidence="3" id="KW-1185">Reference proteome</keyword>
<reference evidence="2" key="1">
    <citation type="submission" date="2023-03" db="EMBL/GenBank/DDBJ databases">
        <title>Chromosome-scale reference genome and RAD-based genetic map of yellow starthistle (Centaurea solstitialis) reveal putative structural variation and QTLs associated with invader traits.</title>
        <authorList>
            <person name="Reatini B."/>
            <person name="Cang F.A."/>
            <person name="Jiang Q."/>
            <person name="Mckibben M.T.W."/>
            <person name="Barker M.S."/>
            <person name="Rieseberg L.H."/>
            <person name="Dlugosch K.M."/>
        </authorList>
    </citation>
    <scope>NUCLEOTIDE SEQUENCE</scope>
    <source>
        <strain evidence="2">CAN-66</strain>
        <tissue evidence="2">Leaf</tissue>
    </source>
</reference>
<proteinExistence type="predicted"/>
<comment type="caution">
    <text evidence="2">The sequence shown here is derived from an EMBL/GenBank/DDBJ whole genome shotgun (WGS) entry which is preliminary data.</text>
</comment>
<accession>A0AA38TGD2</accession>
<name>A0AA38TGD2_9ASTR</name>
<dbReference type="EMBL" id="JARYMX010000004">
    <property type="protein sequence ID" value="KAJ9550932.1"/>
    <property type="molecule type" value="Genomic_DNA"/>
</dbReference>
<evidence type="ECO:0000313" key="3">
    <source>
        <dbReference type="Proteomes" id="UP001172457"/>
    </source>
</evidence>
<gene>
    <name evidence="2" type="ORF">OSB04_014977</name>
</gene>
<organism evidence="2 3">
    <name type="scientific">Centaurea solstitialis</name>
    <name type="common">yellow star-thistle</name>
    <dbReference type="NCBI Taxonomy" id="347529"/>
    <lineage>
        <taxon>Eukaryota</taxon>
        <taxon>Viridiplantae</taxon>
        <taxon>Streptophyta</taxon>
        <taxon>Embryophyta</taxon>
        <taxon>Tracheophyta</taxon>
        <taxon>Spermatophyta</taxon>
        <taxon>Magnoliopsida</taxon>
        <taxon>eudicotyledons</taxon>
        <taxon>Gunneridae</taxon>
        <taxon>Pentapetalae</taxon>
        <taxon>asterids</taxon>
        <taxon>campanulids</taxon>
        <taxon>Asterales</taxon>
        <taxon>Asteraceae</taxon>
        <taxon>Carduoideae</taxon>
        <taxon>Cardueae</taxon>
        <taxon>Centaureinae</taxon>
        <taxon>Centaurea</taxon>
    </lineage>
</organism>
<dbReference type="Pfam" id="PF13966">
    <property type="entry name" value="zf-RVT"/>
    <property type="match status" value="1"/>
</dbReference>
<feature type="domain" description="Reverse transcriptase zinc-binding" evidence="1">
    <location>
        <begin position="49"/>
        <end position="106"/>
    </location>
</feature>
<dbReference type="Proteomes" id="UP001172457">
    <property type="component" value="Chromosome 4"/>
</dbReference>
<dbReference type="InterPro" id="IPR026960">
    <property type="entry name" value="RVT-Znf"/>
</dbReference>
<dbReference type="AlphaFoldDB" id="A0AA38TGD2"/>
<evidence type="ECO:0000259" key="1">
    <source>
        <dbReference type="Pfam" id="PF13966"/>
    </source>
</evidence>